<keyword evidence="3" id="KW-0150">Chloroplast</keyword>
<keyword evidence="6" id="KW-0809">Transit peptide</keyword>
<dbReference type="GO" id="GO:0031969">
    <property type="term" value="C:chloroplast membrane"/>
    <property type="evidence" value="ECO:0007669"/>
    <property type="project" value="UniProtKB-SubCell"/>
</dbReference>
<evidence type="ECO:0000256" key="8">
    <source>
        <dbReference type="ARBA" id="ARBA00023136"/>
    </source>
</evidence>
<dbReference type="Proteomes" id="UP001293254">
    <property type="component" value="Unassembled WGS sequence"/>
</dbReference>
<evidence type="ECO:0000313" key="10">
    <source>
        <dbReference type="EMBL" id="KAK4438829.1"/>
    </source>
</evidence>
<gene>
    <name evidence="10" type="ORF">Salat_0217500</name>
</gene>
<keyword evidence="8" id="KW-0472">Membrane</keyword>
<sequence>MARSDPSKKPRPRPWPPTPESAAMLPSSGAKRTGLRPKFSGETNASDESAAMPPSSWVGAIVRNGAKLFVVGSNASLIGTGVINLLISARKAIDKSFAGEAEDLPVLPTSAAYGVYMSISRNLSALADGPGGRPKTPKQQPNRKSGWLAQADLAQKDEEPSQEIDKVRPWRSKPSVQHK</sequence>
<evidence type="ECO:0000256" key="9">
    <source>
        <dbReference type="SAM" id="MobiDB-lite"/>
    </source>
</evidence>
<evidence type="ECO:0000256" key="6">
    <source>
        <dbReference type="ARBA" id="ARBA00022946"/>
    </source>
</evidence>
<feature type="compositionally biased region" description="Basic and acidic residues" evidence="9">
    <location>
        <begin position="154"/>
        <end position="168"/>
    </location>
</feature>
<reference evidence="10" key="1">
    <citation type="submission" date="2020-06" db="EMBL/GenBank/DDBJ databases">
        <authorList>
            <person name="Li T."/>
            <person name="Hu X."/>
            <person name="Zhang T."/>
            <person name="Song X."/>
            <person name="Zhang H."/>
            <person name="Dai N."/>
            <person name="Sheng W."/>
            <person name="Hou X."/>
            <person name="Wei L."/>
        </authorList>
    </citation>
    <scope>NUCLEOTIDE SEQUENCE</scope>
    <source>
        <strain evidence="10">3651</strain>
        <tissue evidence="10">Leaf</tissue>
    </source>
</reference>
<keyword evidence="5" id="KW-0812">Transmembrane</keyword>
<comment type="caution">
    <text evidence="10">The sequence shown here is derived from an EMBL/GenBank/DDBJ whole genome shotgun (WGS) entry which is preliminary data.</text>
</comment>
<evidence type="ECO:0000256" key="4">
    <source>
        <dbReference type="ARBA" id="ARBA00022640"/>
    </source>
</evidence>
<feature type="region of interest" description="Disordered" evidence="9">
    <location>
        <begin position="1"/>
        <end position="53"/>
    </location>
</feature>
<evidence type="ECO:0000256" key="5">
    <source>
        <dbReference type="ARBA" id="ARBA00022692"/>
    </source>
</evidence>
<name>A0AAE2CYL0_9LAMI</name>
<accession>A0AAE2CYL0</accession>
<dbReference type="EMBL" id="JACGWO010000001">
    <property type="protein sequence ID" value="KAK4438829.1"/>
    <property type="molecule type" value="Genomic_DNA"/>
</dbReference>
<dbReference type="Pfam" id="PF11891">
    <property type="entry name" value="RETICULATA-like"/>
    <property type="match status" value="1"/>
</dbReference>
<evidence type="ECO:0000256" key="2">
    <source>
        <dbReference type="ARBA" id="ARBA00010793"/>
    </source>
</evidence>
<feature type="region of interest" description="Disordered" evidence="9">
    <location>
        <begin position="126"/>
        <end position="179"/>
    </location>
</feature>
<comment type="similarity">
    <text evidence="2">Belongs to the RETICULATA family.</text>
</comment>
<organism evidence="10 11">
    <name type="scientific">Sesamum alatum</name>
    <dbReference type="NCBI Taxonomy" id="300844"/>
    <lineage>
        <taxon>Eukaryota</taxon>
        <taxon>Viridiplantae</taxon>
        <taxon>Streptophyta</taxon>
        <taxon>Embryophyta</taxon>
        <taxon>Tracheophyta</taxon>
        <taxon>Spermatophyta</taxon>
        <taxon>Magnoliopsida</taxon>
        <taxon>eudicotyledons</taxon>
        <taxon>Gunneridae</taxon>
        <taxon>Pentapetalae</taxon>
        <taxon>asterids</taxon>
        <taxon>lamiids</taxon>
        <taxon>Lamiales</taxon>
        <taxon>Pedaliaceae</taxon>
        <taxon>Sesamum</taxon>
    </lineage>
</organism>
<dbReference type="PANTHER" id="PTHR31620">
    <property type="entry name" value="PROTEIN RETICULATA-RELATED 2, CHLOROPLASTIC-RELATED"/>
    <property type="match status" value="1"/>
</dbReference>
<keyword evidence="7" id="KW-1133">Transmembrane helix</keyword>
<comment type="subcellular location">
    <subcellularLocation>
        <location evidence="1">Plastid</location>
        <location evidence="1">Chloroplast membrane</location>
        <topology evidence="1">Multi-pass membrane protein</topology>
    </subcellularLocation>
</comment>
<evidence type="ECO:0000256" key="7">
    <source>
        <dbReference type="ARBA" id="ARBA00022989"/>
    </source>
</evidence>
<dbReference type="PANTHER" id="PTHR31620:SF8">
    <property type="entry name" value="PROTEIN RETICULATA-RELATED 4, CHLOROPLASTIC-LIKE"/>
    <property type="match status" value="1"/>
</dbReference>
<reference evidence="10" key="2">
    <citation type="journal article" date="2024" name="Plant">
        <title>Genomic evolution and insights into agronomic trait innovations of Sesamum species.</title>
        <authorList>
            <person name="Miao H."/>
            <person name="Wang L."/>
            <person name="Qu L."/>
            <person name="Liu H."/>
            <person name="Sun Y."/>
            <person name="Le M."/>
            <person name="Wang Q."/>
            <person name="Wei S."/>
            <person name="Zheng Y."/>
            <person name="Lin W."/>
            <person name="Duan Y."/>
            <person name="Cao H."/>
            <person name="Xiong S."/>
            <person name="Wang X."/>
            <person name="Wei L."/>
            <person name="Li C."/>
            <person name="Ma Q."/>
            <person name="Ju M."/>
            <person name="Zhao R."/>
            <person name="Li G."/>
            <person name="Mu C."/>
            <person name="Tian Q."/>
            <person name="Mei H."/>
            <person name="Zhang T."/>
            <person name="Gao T."/>
            <person name="Zhang H."/>
        </authorList>
    </citation>
    <scope>NUCLEOTIDE SEQUENCE</scope>
    <source>
        <strain evidence="10">3651</strain>
    </source>
</reference>
<keyword evidence="4" id="KW-0934">Plastid</keyword>
<evidence type="ECO:0000256" key="3">
    <source>
        <dbReference type="ARBA" id="ARBA00022528"/>
    </source>
</evidence>
<protein>
    <submittedName>
        <fullName evidence="10">Protein RETICULATA-RELATED 4, chloroplastic</fullName>
    </submittedName>
</protein>
<evidence type="ECO:0000256" key="1">
    <source>
        <dbReference type="ARBA" id="ARBA00004508"/>
    </source>
</evidence>
<proteinExistence type="inferred from homology"/>
<dbReference type="InterPro" id="IPR021825">
    <property type="entry name" value="RETICULATA-related"/>
</dbReference>
<keyword evidence="11" id="KW-1185">Reference proteome</keyword>
<evidence type="ECO:0000313" key="11">
    <source>
        <dbReference type="Proteomes" id="UP001293254"/>
    </source>
</evidence>
<dbReference type="AlphaFoldDB" id="A0AAE2CYL0"/>